<protein>
    <submittedName>
        <fullName evidence="2">Uncharacterized protein</fullName>
    </submittedName>
</protein>
<evidence type="ECO:0000256" key="1">
    <source>
        <dbReference type="SAM" id="MobiDB-lite"/>
    </source>
</evidence>
<dbReference type="AlphaFoldDB" id="A0A4R5F2H7"/>
<gene>
    <name evidence="2" type="ORF">E1295_29440</name>
</gene>
<feature type="region of interest" description="Disordered" evidence="1">
    <location>
        <begin position="1"/>
        <end position="53"/>
    </location>
</feature>
<organism evidence="2 3">
    <name type="scientific">Nonomuraea mesophila</name>
    <dbReference type="NCBI Taxonomy" id="2530382"/>
    <lineage>
        <taxon>Bacteria</taxon>
        <taxon>Bacillati</taxon>
        <taxon>Actinomycetota</taxon>
        <taxon>Actinomycetes</taxon>
        <taxon>Streptosporangiales</taxon>
        <taxon>Streptosporangiaceae</taxon>
        <taxon>Nonomuraea</taxon>
    </lineage>
</organism>
<comment type="caution">
    <text evidence="2">The sequence shown here is derived from an EMBL/GenBank/DDBJ whole genome shotgun (WGS) entry which is preliminary data.</text>
</comment>
<name>A0A4R5F2H7_9ACTN</name>
<keyword evidence="3" id="KW-1185">Reference proteome</keyword>
<sequence length="82" mass="9130">MRVTSPSTRPARRAPRTPRARGARRRPRVRPRRPAGRTSARRRGTGGCARSGRPWVLAPFVPVAAPRGRLRRPAGRPGRFCV</sequence>
<accession>A0A4R5F2H7</accession>
<reference evidence="2 3" key="1">
    <citation type="submission" date="2019-03" db="EMBL/GenBank/DDBJ databases">
        <title>Draft genome sequences of novel Actinobacteria.</title>
        <authorList>
            <person name="Sahin N."/>
            <person name="Ay H."/>
            <person name="Saygin H."/>
        </authorList>
    </citation>
    <scope>NUCLEOTIDE SEQUENCE [LARGE SCALE GENOMIC DNA]</scope>
    <source>
        <strain evidence="2 3">6K102</strain>
    </source>
</reference>
<evidence type="ECO:0000313" key="2">
    <source>
        <dbReference type="EMBL" id="TDE41589.1"/>
    </source>
</evidence>
<feature type="compositionally biased region" description="Basic residues" evidence="1">
    <location>
        <begin position="10"/>
        <end position="44"/>
    </location>
</feature>
<dbReference type="Proteomes" id="UP000295136">
    <property type="component" value="Unassembled WGS sequence"/>
</dbReference>
<proteinExistence type="predicted"/>
<evidence type="ECO:0000313" key="3">
    <source>
        <dbReference type="Proteomes" id="UP000295136"/>
    </source>
</evidence>
<dbReference type="EMBL" id="SMLD01000094">
    <property type="protein sequence ID" value="TDE41589.1"/>
    <property type="molecule type" value="Genomic_DNA"/>
</dbReference>